<accession>X1D4D9</accession>
<protein>
    <submittedName>
        <fullName evidence="1">Uncharacterized protein</fullName>
    </submittedName>
</protein>
<evidence type="ECO:0000313" key="1">
    <source>
        <dbReference type="EMBL" id="GAG99952.1"/>
    </source>
</evidence>
<organism evidence="1">
    <name type="scientific">marine sediment metagenome</name>
    <dbReference type="NCBI Taxonomy" id="412755"/>
    <lineage>
        <taxon>unclassified sequences</taxon>
        <taxon>metagenomes</taxon>
        <taxon>ecological metagenomes</taxon>
    </lineage>
</organism>
<dbReference type="EMBL" id="BART01029331">
    <property type="protein sequence ID" value="GAG99952.1"/>
    <property type="molecule type" value="Genomic_DNA"/>
</dbReference>
<comment type="caution">
    <text evidence="1">The sequence shown here is derived from an EMBL/GenBank/DDBJ whole genome shotgun (WGS) entry which is preliminary data.</text>
</comment>
<reference evidence="1" key="1">
    <citation type="journal article" date="2014" name="Front. Microbiol.">
        <title>High frequency of phylogenetically diverse reductive dehalogenase-homologous genes in deep subseafloor sedimentary metagenomes.</title>
        <authorList>
            <person name="Kawai M."/>
            <person name="Futagami T."/>
            <person name="Toyoda A."/>
            <person name="Takaki Y."/>
            <person name="Nishi S."/>
            <person name="Hori S."/>
            <person name="Arai W."/>
            <person name="Tsubouchi T."/>
            <person name="Morono Y."/>
            <person name="Uchiyama I."/>
            <person name="Ito T."/>
            <person name="Fujiyama A."/>
            <person name="Inagaki F."/>
            <person name="Takami H."/>
        </authorList>
    </citation>
    <scope>NUCLEOTIDE SEQUENCE</scope>
    <source>
        <strain evidence="1">Expedition CK06-06</strain>
    </source>
</reference>
<proteinExistence type="predicted"/>
<sequence>MCETTITCLDRQVVKKERDALWRKIKREGWSCVQVELMEMKNV</sequence>
<dbReference type="AlphaFoldDB" id="X1D4D9"/>
<gene>
    <name evidence="1" type="ORF">S01H4_51496</name>
</gene>
<name>X1D4D9_9ZZZZ</name>